<feature type="domain" description="Histidine kinase/HSP90-like ATPase" evidence="11">
    <location>
        <begin position="298"/>
        <end position="376"/>
    </location>
</feature>
<gene>
    <name evidence="13" type="ORF">GOQ27_05540</name>
</gene>
<evidence type="ECO:0000259" key="12">
    <source>
        <dbReference type="Pfam" id="PF07730"/>
    </source>
</evidence>
<keyword evidence="7" id="KW-0067">ATP-binding</keyword>
<sequence>MINYLKKILFLKIIIVSILFSAAVLYENAGGERLTILVILFFLYVLNGIIRLKLQHKKNLYISSYIFDIVIIFLLENNSRFMINYFIHSIYLILILEVTLTLKRKNGIIIGSITAFISLIKYFFLIYYDTSVTYISEMLFFMLVNIFILVVSNFAHKTREEKEEKDKIYKELLKAHKKLKEYTEEVERLSKTEERNRIARDIHDDLGHNMTALIMKLEMTEHILEEDIEEAKNLLYSSKEMARKGLRDIRNVVETLRRVDINNLKEIDNLIKEFSDHTNVKIYSQIDCSKIALTEEIEETLYKLIKESLTNSVRHGLASEINIEIKCTDKGIGFNIKDNGIGAVQIKKGYGIRGMKERIEKLEGEISFKSNDGFEIKGFIPGEVKE</sequence>
<feature type="transmembrane region" description="Helical" evidence="10">
    <location>
        <begin position="9"/>
        <end position="28"/>
    </location>
</feature>
<accession>A0A942URH4</accession>
<dbReference type="GO" id="GO:0016020">
    <property type="term" value="C:membrane"/>
    <property type="evidence" value="ECO:0007669"/>
    <property type="project" value="InterPro"/>
</dbReference>
<dbReference type="AlphaFoldDB" id="A0A942URH4"/>
<dbReference type="GO" id="GO:0000155">
    <property type="term" value="F:phosphorelay sensor kinase activity"/>
    <property type="evidence" value="ECO:0007669"/>
    <property type="project" value="InterPro"/>
</dbReference>
<keyword evidence="14" id="KW-1185">Reference proteome</keyword>
<dbReference type="GO" id="GO:0005524">
    <property type="term" value="F:ATP binding"/>
    <property type="evidence" value="ECO:0007669"/>
    <property type="project" value="UniProtKB-KW"/>
</dbReference>
<dbReference type="InterPro" id="IPR050482">
    <property type="entry name" value="Sensor_HK_TwoCompSys"/>
</dbReference>
<evidence type="ECO:0000256" key="2">
    <source>
        <dbReference type="ARBA" id="ARBA00012438"/>
    </source>
</evidence>
<feature type="transmembrane region" description="Helical" evidence="10">
    <location>
        <begin position="59"/>
        <end position="75"/>
    </location>
</feature>
<dbReference type="Pfam" id="PF02518">
    <property type="entry name" value="HATPase_c"/>
    <property type="match status" value="1"/>
</dbReference>
<keyword evidence="3" id="KW-0597">Phosphoprotein</keyword>
<feature type="transmembrane region" description="Helical" evidence="10">
    <location>
        <begin position="107"/>
        <end position="128"/>
    </location>
</feature>
<evidence type="ECO:0000256" key="1">
    <source>
        <dbReference type="ARBA" id="ARBA00000085"/>
    </source>
</evidence>
<evidence type="ECO:0000313" key="13">
    <source>
        <dbReference type="EMBL" id="MBS4537914.1"/>
    </source>
</evidence>
<dbReference type="SUPFAM" id="SSF55874">
    <property type="entry name" value="ATPase domain of HSP90 chaperone/DNA topoisomerase II/histidine kinase"/>
    <property type="match status" value="1"/>
</dbReference>
<feature type="transmembrane region" description="Helical" evidence="10">
    <location>
        <begin position="81"/>
        <end position="100"/>
    </location>
</feature>
<organism evidence="13 14">
    <name type="scientific">Anaeromonas frigoriresistens</name>
    <dbReference type="NCBI Taxonomy" id="2683708"/>
    <lineage>
        <taxon>Bacteria</taxon>
        <taxon>Bacillati</taxon>
        <taxon>Bacillota</taxon>
        <taxon>Tissierellia</taxon>
        <taxon>Tissierellales</taxon>
        <taxon>Thermohalobacteraceae</taxon>
        <taxon>Anaeromonas</taxon>
    </lineage>
</organism>
<proteinExistence type="predicted"/>
<feature type="transmembrane region" description="Helical" evidence="10">
    <location>
        <begin position="134"/>
        <end position="155"/>
    </location>
</feature>
<evidence type="ECO:0000256" key="10">
    <source>
        <dbReference type="SAM" id="Phobius"/>
    </source>
</evidence>
<keyword evidence="4" id="KW-0808">Transferase</keyword>
<dbReference type="CDD" id="cd16917">
    <property type="entry name" value="HATPase_UhpB-NarQ-NarX-like"/>
    <property type="match status" value="1"/>
</dbReference>
<dbReference type="EMBL" id="WSFT01000024">
    <property type="protein sequence ID" value="MBS4537914.1"/>
    <property type="molecule type" value="Genomic_DNA"/>
</dbReference>
<feature type="transmembrane region" description="Helical" evidence="10">
    <location>
        <begin position="34"/>
        <end position="52"/>
    </location>
</feature>
<evidence type="ECO:0000256" key="4">
    <source>
        <dbReference type="ARBA" id="ARBA00022679"/>
    </source>
</evidence>
<comment type="catalytic activity">
    <reaction evidence="1">
        <text>ATP + protein L-histidine = ADP + protein N-phospho-L-histidine.</text>
        <dbReference type="EC" id="2.7.13.3"/>
    </reaction>
</comment>
<dbReference type="PANTHER" id="PTHR24421">
    <property type="entry name" value="NITRATE/NITRITE SENSOR PROTEIN NARX-RELATED"/>
    <property type="match status" value="1"/>
</dbReference>
<reference evidence="13" key="1">
    <citation type="submission" date="2019-12" db="EMBL/GenBank/DDBJ databases">
        <title>Clostridiaceae gen. nov. sp. nov., isolated from sediment in Xinjiang, China.</title>
        <authorList>
            <person name="Zhang R."/>
        </authorList>
    </citation>
    <scope>NUCLEOTIDE SEQUENCE</scope>
    <source>
        <strain evidence="13">D2Q-11</strain>
    </source>
</reference>
<evidence type="ECO:0000256" key="9">
    <source>
        <dbReference type="SAM" id="Coils"/>
    </source>
</evidence>
<evidence type="ECO:0000256" key="6">
    <source>
        <dbReference type="ARBA" id="ARBA00022777"/>
    </source>
</evidence>
<keyword evidence="10" id="KW-0472">Membrane</keyword>
<evidence type="ECO:0000256" key="5">
    <source>
        <dbReference type="ARBA" id="ARBA00022741"/>
    </source>
</evidence>
<dbReference type="InterPro" id="IPR036890">
    <property type="entry name" value="HATPase_C_sf"/>
</dbReference>
<comment type="caution">
    <text evidence="13">The sequence shown here is derived from an EMBL/GenBank/DDBJ whole genome shotgun (WGS) entry which is preliminary data.</text>
</comment>
<keyword evidence="5" id="KW-0547">Nucleotide-binding</keyword>
<dbReference type="InterPro" id="IPR003594">
    <property type="entry name" value="HATPase_dom"/>
</dbReference>
<dbReference type="Pfam" id="PF07730">
    <property type="entry name" value="HisKA_3"/>
    <property type="match status" value="1"/>
</dbReference>
<keyword evidence="10" id="KW-1133">Transmembrane helix</keyword>
<evidence type="ECO:0000256" key="3">
    <source>
        <dbReference type="ARBA" id="ARBA00022553"/>
    </source>
</evidence>
<keyword evidence="9" id="KW-0175">Coiled coil</keyword>
<dbReference type="RefSeq" id="WP_203365843.1">
    <property type="nucleotide sequence ID" value="NZ_WSFT01000024.1"/>
</dbReference>
<keyword evidence="6 13" id="KW-0418">Kinase</keyword>
<dbReference type="PANTHER" id="PTHR24421:SF10">
    <property type="entry name" value="NITRATE_NITRITE SENSOR PROTEIN NARQ"/>
    <property type="match status" value="1"/>
</dbReference>
<dbReference type="GO" id="GO:0046983">
    <property type="term" value="F:protein dimerization activity"/>
    <property type="evidence" value="ECO:0007669"/>
    <property type="project" value="InterPro"/>
</dbReference>
<keyword evidence="8" id="KW-0902">Two-component regulatory system</keyword>
<dbReference type="Gene3D" id="1.20.5.1930">
    <property type="match status" value="1"/>
</dbReference>
<keyword evidence="10" id="KW-0812">Transmembrane</keyword>
<protein>
    <recommendedName>
        <fullName evidence="2">histidine kinase</fullName>
        <ecNumber evidence="2">2.7.13.3</ecNumber>
    </recommendedName>
</protein>
<feature type="coiled-coil region" evidence="9">
    <location>
        <begin position="165"/>
        <end position="234"/>
    </location>
</feature>
<dbReference type="Gene3D" id="3.30.565.10">
    <property type="entry name" value="Histidine kinase-like ATPase, C-terminal domain"/>
    <property type="match status" value="1"/>
</dbReference>
<dbReference type="InterPro" id="IPR011712">
    <property type="entry name" value="Sig_transdc_His_kin_sub3_dim/P"/>
</dbReference>
<feature type="domain" description="Signal transduction histidine kinase subgroup 3 dimerisation and phosphoacceptor" evidence="12">
    <location>
        <begin position="194"/>
        <end position="258"/>
    </location>
</feature>
<evidence type="ECO:0000313" key="14">
    <source>
        <dbReference type="Proteomes" id="UP000724672"/>
    </source>
</evidence>
<dbReference type="Proteomes" id="UP000724672">
    <property type="component" value="Unassembled WGS sequence"/>
</dbReference>
<name>A0A942URH4_9FIRM</name>
<evidence type="ECO:0000259" key="11">
    <source>
        <dbReference type="Pfam" id="PF02518"/>
    </source>
</evidence>
<evidence type="ECO:0000256" key="8">
    <source>
        <dbReference type="ARBA" id="ARBA00023012"/>
    </source>
</evidence>
<dbReference type="EC" id="2.7.13.3" evidence="2"/>
<evidence type="ECO:0000256" key="7">
    <source>
        <dbReference type="ARBA" id="ARBA00022840"/>
    </source>
</evidence>